<keyword evidence="2 4" id="KW-0378">Hydrolase</keyword>
<organism evidence="4 5">
    <name type="scientific">Vibrio spartinae</name>
    <dbReference type="NCBI Taxonomy" id="1918945"/>
    <lineage>
        <taxon>Bacteria</taxon>
        <taxon>Pseudomonadati</taxon>
        <taxon>Pseudomonadota</taxon>
        <taxon>Gammaproteobacteria</taxon>
        <taxon>Vibrionales</taxon>
        <taxon>Vibrionaceae</taxon>
        <taxon>Vibrio</taxon>
    </lineage>
</organism>
<dbReference type="Pfam" id="PF02275">
    <property type="entry name" value="CBAH"/>
    <property type="match status" value="1"/>
</dbReference>
<evidence type="ECO:0000259" key="3">
    <source>
        <dbReference type="Pfam" id="PF02275"/>
    </source>
</evidence>
<evidence type="ECO:0000256" key="1">
    <source>
        <dbReference type="ARBA" id="ARBA00006625"/>
    </source>
</evidence>
<feature type="domain" description="Choloylglycine hydrolase/NAAA C-terminal" evidence="3">
    <location>
        <begin position="2"/>
        <end position="362"/>
    </location>
</feature>
<dbReference type="SUPFAM" id="SSF56235">
    <property type="entry name" value="N-terminal nucleophile aminohydrolases (Ntn hydrolases)"/>
    <property type="match status" value="1"/>
</dbReference>
<dbReference type="Gene3D" id="3.60.60.10">
    <property type="entry name" value="Penicillin V Acylase, Chain A"/>
    <property type="match status" value="1"/>
</dbReference>
<dbReference type="EMBL" id="FSSB01000018">
    <property type="protein sequence ID" value="SIO95134.1"/>
    <property type="molecule type" value="Genomic_DNA"/>
</dbReference>
<dbReference type="RefSeq" id="WP_074373659.1">
    <property type="nucleotide sequence ID" value="NZ_AP024907.1"/>
</dbReference>
<evidence type="ECO:0000313" key="5">
    <source>
        <dbReference type="Proteomes" id="UP000184774"/>
    </source>
</evidence>
<dbReference type="AlphaFoldDB" id="A0A1N6M6T9"/>
<evidence type="ECO:0000256" key="2">
    <source>
        <dbReference type="ARBA" id="ARBA00022801"/>
    </source>
</evidence>
<dbReference type="PANTHER" id="PTHR35527:SF2">
    <property type="entry name" value="HYDROLASE"/>
    <property type="match status" value="1"/>
</dbReference>
<proteinExistence type="inferred from homology"/>
<gene>
    <name evidence="4" type="ORF">VSP9026_02873</name>
</gene>
<dbReference type="InterPro" id="IPR029055">
    <property type="entry name" value="Ntn_hydrolases_N"/>
</dbReference>
<sequence>MCTRILNNINKDHITVGRNMDWEFSLEPTIIINPAHGRRIGMSEAELNQINQHTSNKLKNTEVLEWEVNYATVSTLIGDINEGYGFCDGMNDQGLVANALYDTNCSFAKSQEPQQKGLSVLRWGQYILDSFATVAEAVESLSKNTIYLYGGKVPGDENSPATLHLSISDKKGKSAILEVKNSEIQIYCHENYTVMTNQPDYKTQLKMMDYWLYQWNKPDIFSEQYEDLEDTAEKSLDEFMKNIRNPHPVFSVPGGYTSVQRFERGCFYRYMYNPQAQDVDPVAQVRAMVATCIVPVSFEELYPINLFEKLKKKLGYSVNSYTLWSNISDSTQRRYYFMSNEMVQTVWFDIDNEPKECKKLVINSAFKASHHMGPANQVMEPCENAPFY</sequence>
<comment type="similarity">
    <text evidence="1">Belongs to the peptidase C59 family.</text>
</comment>
<dbReference type="InterPro" id="IPR052193">
    <property type="entry name" value="Peptidase_C59"/>
</dbReference>
<dbReference type="PANTHER" id="PTHR35527">
    <property type="entry name" value="CHOLOYLGLYCINE HYDROLASE"/>
    <property type="match status" value="1"/>
</dbReference>
<protein>
    <submittedName>
        <fullName evidence="4">Linear amide C-N hydrolases, choloylglycine hydrolase family</fullName>
    </submittedName>
</protein>
<accession>A0A1N6M6T9</accession>
<reference evidence="4 5" key="1">
    <citation type="submission" date="2016-12" db="EMBL/GenBank/DDBJ databases">
        <authorList>
            <person name="Song W.-J."/>
            <person name="Kurnit D.M."/>
        </authorList>
    </citation>
    <scope>NUCLEOTIDE SEQUENCE [LARGE SCALE GENOMIC DNA]</scope>
    <source>
        <strain evidence="4 5">CECT 9026</strain>
    </source>
</reference>
<dbReference type="InterPro" id="IPR029132">
    <property type="entry name" value="CBAH/NAAA_C"/>
</dbReference>
<evidence type="ECO:0000313" key="4">
    <source>
        <dbReference type="EMBL" id="SIO95134.1"/>
    </source>
</evidence>
<dbReference type="OrthoDB" id="1265391at2"/>
<dbReference type="Proteomes" id="UP000184774">
    <property type="component" value="Unassembled WGS sequence"/>
</dbReference>
<dbReference type="GO" id="GO:0016787">
    <property type="term" value="F:hydrolase activity"/>
    <property type="evidence" value="ECO:0007669"/>
    <property type="project" value="UniProtKB-KW"/>
</dbReference>
<name>A0A1N6M6T9_9VIBR</name>